<evidence type="ECO:0000313" key="5">
    <source>
        <dbReference type="Proteomes" id="UP000198393"/>
    </source>
</evidence>
<dbReference type="EMBL" id="FZPD01000001">
    <property type="protein sequence ID" value="SNS53526.1"/>
    <property type="molecule type" value="Genomic_DNA"/>
</dbReference>
<dbReference type="InterPro" id="IPR036291">
    <property type="entry name" value="NAD(P)-bd_dom_sf"/>
</dbReference>
<feature type="domain" description="DUF1731" evidence="3">
    <location>
        <begin position="260"/>
        <end position="306"/>
    </location>
</feature>
<dbReference type="InterPro" id="IPR010099">
    <property type="entry name" value="SDR39U1"/>
</dbReference>
<protein>
    <recommendedName>
        <fullName evidence="6">TIGR01777 family protein</fullName>
    </recommendedName>
</protein>
<dbReference type="PANTHER" id="PTHR11092:SF0">
    <property type="entry name" value="EPIMERASE FAMILY PROTEIN SDR39U1"/>
    <property type="match status" value="1"/>
</dbReference>
<feature type="domain" description="NAD-dependent epimerase/dehydratase" evidence="2">
    <location>
        <begin position="13"/>
        <end position="132"/>
    </location>
</feature>
<dbReference type="RefSeq" id="WP_089355320.1">
    <property type="nucleotide sequence ID" value="NZ_FZPD01000001.1"/>
</dbReference>
<dbReference type="AlphaFoldDB" id="A0A239F9F0"/>
<dbReference type="NCBIfam" id="TIGR01777">
    <property type="entry name" value="yfcH"/>
    <property type="match status" value="1"/>
</dbReference>
<dbReference type="InterPro" id="IPR001509">
    <property type="entry name" value="Epimerase_deHydtase"/>
</dbReference>
<dbReference type="OrthoDB" id="9801773at2"/>
<dbReference type="Gene3D" id="3.40.50.720">
    <property type="entry name" value="NAD(P)-binding Rossmann-like Domain"/>
    <property type="match status" value="1"/>
</dbReference>
<evidence type="ECO:0008006" key="6">
    <source>
        <dbReference type="Google" id="ProtNLM"/>
    </source>
</evidence>
<dbReference type="Proteomes" id="UP000198393">
    <property type="component" value="Unassembled WGS sequence"/>
</dbReference>
<name>A0A239F9F0_EKHLU</name>
<evidence type="ECO:0000256" key="1">
    <source>
        <dbReference type="ARBA" id="ARBA00009353"/>
    </source>
</evidence>
<keyword evidence="5" id="KW-1185">Reference proteome</keyword>
<organism evidence="4 5">
    <name type="scientific">Ekhidna lutea</name>
    <dbReference type="NCBI Taxonomy" id="447679"/>
    <lineage>
        <taxon>Bacteria</taxon>
        <taxon>Pseudomonadati</taxon>
        <taxon>Bacteroidota</taxon>
        <taxon>Cytophagia</taxon>
        <taxon>Cytophagales</taxon>
        <taxon>Reichenbachiellaceae</taxon>
        <taxon>Ekhidna</taxon>
    </lineage>
</organism>
<sequence>MSSTNLNDPIKTVLIAGGTGLLGTELSKLLTNKGYTVTHLSRNPTQKSYQTFYWDVKKQEIDDEAIKSADAIIHLAGAGVADKRWSTSWKKEIYNSRINSTKLLKQRVEKLNPRLKHYISASAVGYYGWDSGNRLMHEEDPKGSGFLADVVNDWEAEADSFTDLNVKVSKVRIGIVLSEKGGALEEIAKPVKYGFGAPLGNGKQYMSWIHIQDLCGIFSHILEKGQEGTFNGVASDPKTNKEFTGALAKSLNRPLWLPNVPKFALRLLVGEMADILIGGNRVSSKKIEEAGFNFQFRALDHALKDLLH</sequence>
<comment type="similarity">
    <text evidence="1">Belongs to the NAD(P)-dependent epimerase/dehydratase family. SDR39U1 subfamily.</text>
</comment>
<evidence type="ECO:0000259" key="3">
    <source>
        <dbReference type="Pfam" id="PF08338"/>
    </source>
</evidence>
<evidence type="ECO:0000313" key="4">
    <source>
        <dbReference type="EMBL" id="SNS53526.1"/>
    </source>
</evidence>
<proteinExistence type="inferred from homology"/>
<dbReference type="PANTHER" id="PTHR11092">
    <property type="entry name" value="SUGAR NUCLEOTIDE EPIMERASE RELATED"/>
    <property type="match status" value="1"/>
</dbReference>
<reference evidence="4 5" key="1">
    <citation type="submission" date="2017-06" db="EMBL/GenBank/DDBJ databases">
        <authorList>
            <person name="Kim H.J."/>
            <person name="Triplett B.A."/>
        </authorList>
    </citation>
    <scope>NUCLEOTIDE SEQUENCE [LARGE SCALE GENOMIC DNA]</scope>
    <source>
        <strain evidence="4 5">DSM 19307</strain>
    </source>
</reference>
<accession>A0A239F9F0</accession>
<dbReference type="SUPFAM" id="SSF51735">
    <property type="entry name" value="NAD(P)-binding Rossmann-fold domains"/>
    <property type="match status" value="1"/>
</dbReference>
<gene>
    <name evidence="4" type="ORF">SAMN05421640_0563</name>
</gene>
<dbReference type="Pfam" id="PF08338">
    <property type="entry name" value="DUF1731"/>
    <property type="match status" value="1"/>
</dbReference>
<dbReference type="InterPro" id="IPR013549">
    <property type="entry name" value="DUF1731"/>
</dbReference>
<evidence type="ECO:0000259" key="2">
    <source>
        <dbReference type="Pfam" id="PF01370"/>
    </source>
</evidence>
<dbReference type="Pfam" id="PF01370">
    <property type="entry name" value="Epimerase"/>
    <property type="match status" value="1"/>
</dbReference>